<organism evidence="1">
    <name type="scientific">marine sediment metagenome</name>
    <dbReference type="NCBI Taxonomy" id="412755"/>
    <lineage>
        <taxon>unclassified sequences</taxon>
        <taxon>metagenomes</taxon>
        <taxon>ecological metagenomes</taxon>
    </lineage>
</organism>
<dbReference type="EMBL" id="LAZR01006318">
    <property type="protein sequence ID" value="KKM93041.1"/>
    <property type="molecule type" value="Genomic_DNA"/>
</dbReference>
<gene>
    <name evidence="1" type="ORF">LCGC14_1212350</name>
</gene>
<name>A0A0F9M108_9ZZZZ</name>
<protein>
    <submittedName>
        <fullName evidence="1">Uncharacterized protein</fullName>
    </submittedName>
</protein>
<evidence type="ECO:0000313" key="1">
    <source>
        <dbReference type="EMBL" id="KKM93041.1"/>
    </source>
</evidence>
<proteinExistence type="predicted"/>
<accession>A0A0F9M108</accession>
<reference evidence="1" key="1">
    <citation type="journal article" date="2015" name="Nature">
        <title>Complex archaea that bridge the gap between prokaryotes and eukaryotes.</title>
        <authorList>
            <person name="Spang A."/>
            <person name="Saw J.H."/>
            <person name="Jorgensen S.L."/>
            <person name="Zaremba-Niedzwiedzka K."/>
            <person name="Martijn J."/>
            <person name="Lind A.E."/>
            <person name="van Eijk R."/>
            <person name="Schleper C."/>
            <person name="Guy L."/>
            <person name="Ettema T.J."/>
        </authorList>
    </citation>
    <scope>NUCLEOTIDE SEQUENCE</scope>
</reference>
<comment type="caution">
    <text evidence="1">The sequence shown here is derived from an EMBL/GenBank/DDBJ whole genome shotgun (WGS) entry which is preliminary data.</text>
</comment>
<dbReference type="AlphaFoldDB" id="A0A0F9M108"/>
<sequence length="105" mass="11070">MKLLYVSKAGFLGPPAPWPGSDHDEPDDALAADKIASGFYRSESGKEKKERQVATKAAKKAVNTKAADIAEAEAAEAGVEAEEVAEVAETLKIRADAARETARGE</sequence>